<gene>
    <name evidence="1" type="ORF">GCM10010449_71870</name>
</gene>
<proteinExistence type="predicted"/>
<dbReference type="InterPro" id="IPR017642">
    <property type="entry name" value="DNA_S_mod_DndB"/>
</dbReference>
<keyword evidence="2" id="KW-1185">Reference proteome</keyword>
<organism evidence="1 2">
    <name type="scientific">Streptomyces rectiviolaceus</name>
    <dbReference type="NCBI Taxonomy" id="332591"/>
    <lineage>
        <taxon>Bacteria</taxon>
        <taxon>Bacillati</taxon>
        <taxon>Actinomycetota</taxon>
        <taxon>Actinomycetes</taxon>
        <taxon>Kitasatosporales</taxon>
        <taxon>Streptomycetaceae</taxon>
        <taxon>Streptomyces</taxon>
    </lineage>
</organism>
<sequence length="405" mass="45247">MGKLATLSTAPLDLSAGIFIRCMSVDEHTTHIQVQFRQLRVITHDPVVLQPDLKMRPADVTDRDVELHSEVQRSMDGNKKSNIPTYARYIRRHVTGEKVGVLPPIHLWTERPLSIHEFADKGHLQRFLCVPHGWRLIAIDGETQLASHYDLQRDPSMPQDVKERHESAYLSAVVHDDRSSLQARQFFHDLNWLGVRVNSAIALSMDTTDPLMALVSSLSEDVPFLKGRVERISRQLKRNSPKVVKLQDLRQFVINIVHGISGVQYGTKPAPLDHVDLDELKSVAHDWLTAYTDAFGVEFADRDGCVTGMGSVLAAVGAMGKTLISAPVERRDECREDLLRTLKEVDWHKGDHWLGTALSKTPTGNYTANGPKQSAYAVHTALSDPESGAYQQIRHGRTSSEPVSA</sequence>
<dbReference type="EMBL" id="BAAAUG010000169">
    <property type="protein sequence ID" value="GAA3141691.1"/>
    <property type="molecule type" value="Genomic_DNA"/>
</dbReference>
<name>A0ABP6NAB1_9ACTN</name>
<evidence type="ECO:0000313" key="1">
    <source>
        <dbReference type="EMBL" id="GAA3141691.1"/>
    </source>
</evidence>
<dbReference type="Proteomes" id="UP001501637">
    <property type="component" value="Unassembled WGS sequence"/>
</dbReference>
<dbReference type="Pfam" id="PF14072">
    <property type="entry name" value="DndB"/>
    <property type="match status" value="1"/>
</dbReference>
<evidence type="ECO:0008006" key="3">
    <source>
        <dbReference type="Google" id="ProtNLM"/>
    </source>
</evidence>
<protein>
    <recommendedName>
        <fullName evidence="3">DGQHR domain-containing protein</fullName>
    </recommendedName>
</protein>
<accession>A0ABP6NAB1</accession>
<evidence type="ECO:0000313" key="2">
    <source>
        <dbReference type="Proteomes" id="UP001501637"/>
    </source>
</evidence>
<reference evidence="2" key="1">
    <citation type="journal article" date="2019" name="Int. J. Syst. Evol. Microbiol.">
        <title>The Global Catalogue of Microorganisms (GCM) 10K type strain sequencing project: providing services to taxonomists for standard genome sequencing and annotation.</title>
        <authorList>
            <consortium name="The Broad Institute Genomics Platform"/>
            <consortium name="The Broad Institute Genome Sequencing Center for Infectious Disease"/>
            <person name="Wu L."/>
            <person name="Ma J."/>
        </authorList>
    </citation>
    <scope>NUCLEOTIDE SEQUENCE [LARGE SCALE GENOMIC DNA]</scope>
    <source>
        <strain evidence="2">JCM 9092</strain>
    </source>
</reference>
<comment type="caution">
    <text evidence="1">The sequence shown here is derived from an EMBL/GenBank/DDBJ whole genome shotgun (WGS) entry which is preliminary data.</text>
</comment>